<protein>
    <submittedName>
        <fullName evidence="3">Uncharacterized protein</fullName>
    </submittedName>
</protein>
<comment type="caution">
    <text evidence="3">The sequence shown here is derived from an EMBL/GenBank/DDBJ whole genome shotgun (WGS) entry which is preliminary data.</text>
</comment>
<reference evidence="3 4" key="1">
    <citation type="submission" date="2022-12" db="EMBL/GenBank/DDBJ databases">
        <title>Chromosome-scale assembly of the Ensete ventricosum genome.</title>
        <authorList>
            <person name="Dussert Y."/>
            <person name="Stocks J."/>
            <person name="Wendawek A."/>
            <person name="Woldeyes F."/>
            <person name="Nichols R.A."/>
            <person name="Borrell J.S."/>
        </authorList>
    </citation>
    <scope>NUCLEOTIDE SEQUENCE [LARGE SCALE GENOMIC DNA]</scope>
    <source>
        <strain evidence="4">cv. Maze</strain>
        <tissue evidence="3">Seeds</tissue>
    </source>
</reference>
<dbReference type="AlphaFoldDB" id="A0AAV8PV06"/>
<dbReference type="Proteomes" id="UP001222027">
    <property type="component" value="Unassembled WGS sequence"/>
</dbReference>
<dbReference type="InterPro" id="IPR008537">
    <property type="entry name" value="DUF819"/>
</dbReference>
<feature type="transmembrane region" description="Helical" evidence="2">
    <location>
        <begin position="163"/>
        <end position="185"/>
    </location>
</feature>
<feature type="region of interest" description="Disordered" evidence="1">
    <location>
        <begin position="35"/>
        <end position="54"/>
    </location>
</feature>
<feature type="transmembrane region" description="Helical" evidence="2">
    <location>
        <begin position="302"/>
        <end position="322"/>
    </location>
</feature>
<proteinExistence type="predicted"/>
<name>A0AAV8PV06_ENSVE</name>
<gene>
    <name evidence="3" type="ORF">OPV22_007927</name>
</gene>
<feature type="transmembrane region" description="Helical" evidence="2">
    <location>
        <begin position="131"/>
        <end position="151"/>
    </location>
</feature>
<feature type="transmembrane region" description="Helical" evidence="2">
    <location>
        <begin position="225"/>
        <end position="248"/>
    </location>
</feature>
<dbReference type="EMBL" id="JAQQAF010000003">
    <property type="protein sequence ID" value="KAJ8497375.1"/>
    <property type="molecule type" value="Genomic_DNA"/>
</dbReference>
<feature type="transmembrane region" description="Helical" evidence="2">
    <location>
        <begin position="363"/>
        <end position="385"/>
    </location>
</feature>
<keyword evidence="4" id="KW-1185">Reference proteome</keyword>
<keyword evidence="2" id="KW-1133">Transmembrane helix</keyword>
<evidence type="ECO:0000313" key="4">
    <source>
        <dbReference type="Proteomes" id="UP001222027"/>
    </source>
</evidence>
<feature type="transmembrane region" description="Helical" evidence="2">
    <location>
        <begin position="334"/>
        <end position="357"/>
    </location>
</feature>
<keyword evidence="2" id="KW-0472">Membrane</keyword>
<accession>A0AAV8PV06</accession>
<evidence type="ECO:0000256" key="2">
    <source>
        <dbReference type="SAM" id="Phobius"/>
    </source>
</evidence>
<organism evidence="3 4">
    <name type="scientific">Ensete ventricosum</name>
    <name type="common">Abyssinian banana</name>
    <name type="synonym">Musa ensete</name>
    <dbReference type="NCBI Taxonomy" id="4639"/>
    <lineage>
        <taxon>Eukaryota</taxon>
        <taxon>Viridiplantae</taxon>
        <taxon>Streptophyta</taxon>
        <taxon>Embryophyta</taxon>
        <taxon>Tracheophyta</taxon>
        <taxon>Spermatophyta</taxon>
        <taxon>Magnoliopsida</taxon>
        <taxon>Liliopsida</taxon>
        <taxon>Zingiberales</taxon>
        <taxon>Musaceae</taxon>
        <taxon>Ensete</taxon>
    </lineage>
</organism>
<dbReference type="Pfam" id="PF05684">
    <property type="entry name" value="DUF819"/>
    <property type="match status" value="1"/>
</dbReference>
<feature type="transmembrane region" description="Helical" evidence="2">
    <location>
        <begin position="104"/>
        <end position="125"/>
    </location>
</feature>
<dbReference type="PANTHER" id="PTHR34289:SF3">
    <property type="entry name" value="PROTEIN, PUTATIVE (DUF819)-RELATED"/>
    <property type="match status" value="1"/>
</dbReference>
<evidence type="ECO:0000256" key="1">
    <source>
        <dbReference type="SAM" id="MobiDB-lite"/>
    </source>
</evidence>
<evidence type="ECO:0000313" key="3">
    <source>
        <dbReference type="EMBL" id="KAJ8497375.1"/>
    </source>
</evidence>
<sequence>MAVALSSLLSLRPSSSPAASTARTAFCPVHLPANRNSSSTSLSSRRHLHSPFSSSTTIYRRPTIAAAHRIAAPLISPDDQWGNWTALFAAGAFGIWSEKTKVGSALSGALVSTLVGLAASSAGIIASDAPAHRVVLDYLLPMAVPLLLFNADLRRVLRSTGTLLLAFLVGSVATTIGTVVAYLLVPMRSLGHDSWKIAAALMSRHIGGAVNYVAVSEALGVSPSVLAAGLAADNVICAVYFTSLFALASKIPPEASTSVNDARMDSETKAGNKLPVLQSATSIFISFAICKAATFITKYYGIRGGNLPCITAIVVALATIFPSQFSGLAPASEAMALILMQVFFAVVGASGSIWNVINTTPGIFAFASVQIAVHLAIILGLGRLLGFEQKLLLIASNANVGGPTTACGMATAKEDVEPFEHRTCQRSSPENNLWCTLDFHLCVS</sequence>
<dbReference type="PANTHER" id="PTHR34289">
    <property type="entry name" value="PROTEIN, PUTATIVE (DUF819)-RELATED"/>
    <property type="match status" value="1"/>
</dbReference>
<keyword evidence="2" id="KW-0812">Transmembrane</keyword>